<sequence length="205" mass="22058">MQPCCMWHCCRRPVEIMFAGLAAVASVLVLPLGLVHCGHTFAVSAVMVNNGGDWGRRGNWEMCPPGTFARGFSVKVERAQGGGDDTALNGVRLYCSGRPQVYVESTVAPWGHWTSDKICSSGKLTAFQLRVEAKQGDGDDTAANNVRFRCSNGEVMEGDGTSWGSWGLWSTECEKGVCGIQTMVEPEQGTGDDTALNDLMLNCCP</sequence>
<dbReference type="SUPFAM" id="SSF51092">
    <property type="entry name" value="Vitelline membrane outer protein-I (VMO-I)"/>
    <property type="match status" value="1"/>
</dbReference>
<dbReference type="InterPro" id="IPR005515">
    <property type="entry name" value="VOMI"/>
</dbReference>
<evidence type="ECO:0008006" key="3">
    <source>
        <dbReference type="Google" id="ProtNLM"/>
    </source>
</evidence>
<dbReference type="InterPro" id="IPR036706">
    <property type="entry name" value="VOMI_sf"/>
</dbReference>
<reference evidence="1 2" key="1">
    <citation type="submission" date="2020-06" db="EMBL/GenBank/DDBJ databases">
        <authorList>
            <consortium name="Wellcome Sanger Institute Data Sharing"/>
        </authorList>
    </citation>
    <scope>NUCLEOTIDE SEQUENCE [LARGE SCALE GENOMIC DNA]</scope>
</reference>
<reference evidence="1" key="2">
    <citation type="submission" date="2025-08" db="UniProtKB">
        <authorList>
            <consortium name="Ensembl"/>
        </authorList>
    </citation>
    <scope>IDENTIFICATION</scope>
</reference>
<dbReference type="AlphaFoldDB" id="A0AAY4CBI8"/>
<gene>
    <name evidence="1" type="primary">VMO1</name>
</gene>
<evidence type="ECO:0000313" key="2">
    <source>
        <dbReference type="Proteomes" id="UP000694580"/>
    </source>
</evidence>
<keyword evidence="2" id="KW-1185">Reference proteome</keyword>
<proteinExistence type="predicted"/>
<protein>
    <recommendedName>
        <fullName evidence="3">Vitelline membrane outer layer protein 1 homolog</fullName>
    </recommendedName>
</protein>
<accession>A0AAY4CBI8</accession>
<dbReference type="Proteomes" id="UP000694580">
    <property type="component" value="Chromosome 19"/>
</dbReference>
<name>A0AAY4CBI8_9TELE</name>
<dbReference type="PANTHER" id="PTHR18841:SF0">
    <property type="entry name" value="VITELLINE MEMBRANE OUTER LAYER 1 HOMOLOG A-RELATED"/>
    <property type="match status" value="1"/>
</dbReference>
<dbReference type="CDD" id="cd00220">
    <property type="entry name" value="VMO-I"/>
    <property type="match status" value="1"/>
</dbReference>
<dbReference type="Ensembl" id="ENSDCDT00010037421.1">
    <property type="protein sequence ID" value="ENSDCDP00010030104.1"/>
    <property type="gene ID" value="ENSDCDG00010019344.1"/>
</dbReference>
<organism evidence="1 2">
    <name type="scientific">Denticeps clupeoides</name>
    <name type="common">denticle herring</name>
    <dbReference type="NCBI Taxonomy" id="299321"/>
    <lineage>
        <taxon>Eukaryota</taxon>
        <taxon>Metazoa</taxon>
        <taxon>Chordata</taxon>
        <taxon>Craniata</taxon>
        <taxon>Vertebrata</taxon>
        <taxon>Euteleostomi</taxon>
        <taxon>Actinopterygii</taxon>
        <taxon>Neopterygii</taxon>
        <taxon>Teleostei</taxon>
        <taxon>Clupei</taxon>
        <taxon>Clupeiformes</taxon>
        <taxon>Denticipitoidei</taxon>
        <taxon>Denticipitidae</taxon>
        <taxon>Denticeps</taxon>
    </lineage>
</organism>
<dbReference type="Gene3D" id="2.100.10.20">
    <property type="entry name" value="Vitelline membrane outer layer protein I (VOMI)"/>
    <property type="match status" value="1"/>
</dbReference>
<reference evidence="1" key="3">
    <citation type="submission" date="2025-09" db="UniProtKB">
        <authorList>
            <consortium name="Ensembl"/>
        </authorList>
    </citation>
    <scope>IDENTIFICATION</scope>
</reference>
<dbReference type="PANTHER" id="PTHR18841">
    <property type="entry name" value="VITELLINE MEMBRANE OUTER LAYER PROTEIN I-RELATED"/>
    <property type="match status" value="1"/>
</dbReference>
<dbReference type="GeneTree" id="ENSGT00390000009313"/>
<evidence type="ECO:0000313" key="1">
    <source>
        <dbReference type="Ensembl" id="ENSDCDP00010030104.1"/>
    </source>
</evidence>
<dbReference type="Pfam" id="PF03762">
    <property type="entry name" value="VOMI"/>
    <property type="match status" value="1"/>
</dbReference>
<dbReference type="GO" id="GO:0005615">
    <property type="term" value="C:extracellular space"/>
    <property type="evidence" value="ECO:0007669"/>
    <property type="project" value="TreeGrafter"/>
</dbReference>